<dbReference type="InterPro" id="IPR000742">
    <property type="entry name" value="EGF"/>
</dbReference>
<dbReference type="Gene3D" id="2.10.25.10">
    <property type="entry name" value="Laminin"/>
    <property type="match status" value="1"/>
</dbReference>
<evidence type="ECO:0000259" key="7">
    <source>
        <dbReference type="PROSITE" id="PS50026"/>
    </source>
</evidence>
<evidence type="ECO:0000256" key="1">
    <source>
        <dbReference type="ARBA" id="ARBA00004323"/>
    </source>
</evidence>
<feature type="disulfide bond" evidence="4">
    <location>
        <begin position="125"/>
        <end position="135"/>
    </location>
</feature>
<protein>
    <recommendedName>
        <fullName evidence="7">EGF-like domain-containing protein</fullName>
    </recommendedName>
</protein>
<dbReference type="AlphaFoldDB" id="A0AAD3DXQ5"/>
<dbReference type="PROSITE" id="PS00022">
    <property type="entry name" value="EGF_1"/>
    <property type="match status" value="1"/>
</dbReference>
<dbReference type="PANTHER" id="PTHR11062:SF268">
    <property type="entry name" value="FAMILY PROTEIN, PUTATIVE, EXPRESSED-RELATED"/>
    <property type="match status" value="1"/>
</dbReference>
<dbReference type="Gene3D" id="2.60.120.260">
    <property type="entry name" value="Galactose-binding domain-like"/>
    <property type="match status" value="1"/>
</dbReference>
<comment type="caution">
    <text evidence="4">Lacks conserved residue(s) required for the propagation of feature annotation.</text>
</comment>
<dbReference type="PROSITE" id="PS01186">
    <property type="entry name" value="EGF_2"/>
    <property type="match status" value="2"/>
</dbReference>
<keyword evidence="6" id="KW-0732">Signal</keyword>
<feature type="signal peptide" evidence="6">
    <location>
        <begin position="1"/>
        <end position="41"/>
    </location>
</feature>
<feature type="compositionally biased region" description="Low complexity" evidence="5">
    <location>
        <begin position="72"/>
        <end position="91"/>
    </location>
</feature>
<feature type="disulfide bond" evidence="4">
    <location>
        <begin position="144"/>
        <end position="153"/>
    </location>
</feature>
<evidence type="ECO:0000256" key="6">
    <source>
        <dbReference type="SAM" id="SignalP"/>
    </source>
</evidence>
<gene>
    <name evidence="8" type="ORF">Agub_g12137</name>
</gene>
<dbReference type="GO" id="GO:0016757">
    <property type="term" value="F:glycosyltransferase activity"/>
    <property type="evidence" value="ECO:0007669"/>
    <property type="project" value="InterPro"/>
</dbReference>
<dbReference type="InterPro" id="IPR040911">
    <property type="entry name" value="Exostosin_GT47"/>
</dbReference>
<keyword evidence="4" id="KW-1015">Disulfide bond</keyword>
<evidence type="ECO:0000313" key="9">
    <source>
        <dbReference type="Proteomes" id="UP001054857"/>
    </source>
</evidence>
<evidence type="ECO:0000256" key="5">
    <source>
        <dbReference type="SAM" id="MobiDB-lite"/>
    </source>
</evidence>
<comment type="subcellular location">
    <subcellularLocation>
        <location evidence="1">Golgi apparatus membrane</location>
        <topology evidence="1">Single-pass type II membrane protein</topology>
    </subcellularLocation>
</comment>
<comment type="similarity">
    <text evidence="2">Belongs to the glycosyltransferase 47 family.</text>
</comment>
<keyword evidence="9" id="KW-1185">Reference proteome</keyword>
<keyword evidence="4" id="KW-0245">EGF-like domain</keyword>
<feature type="domain" description="EGF-like" evidence="7">
    <location>
        <begin position="121"/>
        <end position="154"/>
    </location>
</feature>
<accession>A0AAD3DXQ5</accession>
<feature type="chain" id="PRO_5042219369" description="EGF-like domain-containing protein" evidence="6">
    <location>
        <begin position="42"/>
        <end position="793"/>
    </location>
</feature>
<dbReference type="Pfam" id="PF23106">
    <property type="entry name" value="EGF_Teneurin"/>
    <property type="match status" value="1"/>
</dbReference>
<dbReference type="InterPro" id="IPR004263">
    <property type="entry name" value="Exostosin"/>
</dbReference>
<dbReference type="PANTHER" id="PTHR11062">
    <property type="entry name" value="EXOSTOSIN HEPARAN SULFATE GLYCOSYLTRANSFERASE -RELATED"/>
    <property type="match status" value="1"/>
</dbReference>
<dbReference type="EMBL" id="BMAR01000034">
    <property type="protein sequence ID" value="GFR49991.1"/>
    <property type="molecule type" value="Genomic_DNA"/>
</dbReference>
<reference evidence="8 9" key="1">
    <citation type="journal article" date="2021" name="Sci. Rep.">
        <title>Genome sequencing of the multicellular alga Astrephomene provides insights into convergent evolution of germ-soma differentiation.</title>
        <authorList>
            <person name="Yamashita S."/>
            <person name="Yamamoto K."/>
            <person name="Matsuzaki R."/>
            <person name="Suzuki S."/>
            <person name="Yamaguchi H."/>
            <person name="Hirooka S."/>
            <person name="Minakuchi Y."/>
            <person name="Miyagishima S."/>
            <person name="Kawachi M."/>
            <person name="Toyoda A."/>
            <person name="Nozaki H."/>
        </authorList>
    </citation>
    <scope>NUCLEOTIDE SEQUENCE [LARGE SCALE GENOMIC DNA]</scope>
    <source>
        <strain evidence="8 9">NIES-4017</strain>
    </source>
</reference>
<comment type="caution">
    <text evidence="8">The sequence shown here is derived from an EMBL/GenBank/DDBJ whole genome shotgun (WGS) entry which is preliminary data.</text>
</comment>
<feature type="region of interest" description="Disordered" evidence="5">
    <location>
        <begin position="72"/>
        <end position="93"/>
    </location>
</feature>
<dbReference type="Pfam" id="PF03016">
    <property type="entry name" value="Exostosin_GT47"/>
    <property type="match status" value="1"/>
</dbReference>
<dbReference type="GO" id="GO:0000139">
    <property type="term" value="C:Golgi membrane"/>
    <property type="evidence" value="ECO:0007669"/>
    <property type="project" value="UniProtKB-SubCell"/>
</dbReference>
<evidence type="ECO:0000256" key="4">
    <source>
        <dbReference type="PROSITE-ProRule" id="PRU00076"/>
    </source>
</evidence>
<dbReference type="Proteomes" id="UP001054857">
    <property type="component" value="Unassembled WGS sequence"/>
</dbReference>
<proteinExistence type="inferred from homology"/>
<sequence>MRATEKELLCIMNSRATMGRHKAALLLPVLLAVAMLPLGSAVFTEEEILSFTMTDASLEGHSRSLLQATTTATTGSSSTSAASALPQLPSTPEEHCPLARGTWCGPYYQQTPTPRPPPKRGNKSCPNNCSGVGQCHYDHGICYCPIGFGGPDCSTPRKRPCWRMGPDKRDEGWHNHTDWSHSRCAGICDDSNSMCYCPPETKYGRKEAPPGSPPGTPPVQVGRPMYWCQPSTDKDGTPVKWGAVKYEDLFGPGGWCNADVPKFLCPCRIDGRIGALCNIPVEQFCPNQCSGRGECDQGFCRCHAGWYGSDCSRRRAGASMEETLPDYLGPKPWLAAAVTPPVAAEDPPRTAPQRKRPYVYVYDVKPEYSSDILQYRIERVNCKYRQWELGNNSVWITYNAYAVEPLLQELFLTSEHRTFDPEEADYFFVPIMWACLFDVYGWNPIPRWPADVHGPRPYGASVMQLRTAQWLNATFPWFSRRGGRDHIWLTATDEGACSVFKDVWPGIFLTHWGRTDFPHLPNSQYHADYYAAPIKHVEHDGEWLDQTSRAHPCFDPKKDLVIPAFKRPEHYKRSPYMGAPQYERSIFLFFRGDLRIAPGQDPECKYSRCIRQTLYNMSREGNWREKYNVWFGDTRNVPGDYSELLAKSVFCLVLPGDGWSPRLEDAVLHGCIPVIIMDDVQVVFESILDVTAFSIRIAQKDLAKVVDIVQAVPEGQIRIMQNNLAKVWYRFRYLGLKMADADAAAVVSEHRATNGGLLRPNPGAQYAASRVDDAFSTLMQWLYARIPDIQGKL</sequence>
<dbReference type="PROSITE" id="PS50026">
    <property type="entry name" value="EGF_3"/>
    <property type="match status" value="1"/>
</dbReference>
<keyword evidence="3" id="KW-0333">Golgi apparatus</keyword>
<evidence type="ECO:0000256" key="3">
    <source>
        <dbReference type="ARBA" id="ARBA00023034"/>
    </source>
</evidence>
<name>A0AAD3DXQ5_9CHLO</name>
<organism evidence="8 9">
    <name type="scientific">Astrephomene gubernaculifera</name>
    <dbReference type="NCBI Taxonomy" id="47775"/>
    <lineage>
        <taxon>Eukaryota</taxon>
        <taxon>Viridiplantae</taxon>
        <taxon>Chlorophyta</taxon>
        <taxon>core chlorophytes</taxon>
        <taxon>Chlorophyceae</taxon>
        <taxon>CS clade</taxon>
        <taxon>Chlamydomonadales</taxon>
        <taxon>Astrephomenaceae</taxon>
        <taxon>Astrephomene</taxon>
    </lineage>
</organism>
<evidence type="ECO:0000313" key="8">
    <source>
        <dbReference type="EMBL" id="GFR49991.1"/>
    </source>
</evidence>
<evidence type="ECO:0000256" key="2">
    <source>
        <dbReference type="ARBA" id="ARBA00010271"/>
    </source>
</evidence>